<keyword evidence="2" id="KW-1185">Reference proteome</keyword>
<organism evidence="1 2">
    <name type="scientific">Acinetobacter defluvii</name>
    <dbReference type="NCBI Taxonomy" id="1871111"/>
    <lineage>
        <taxon>Bacteria</taxon>
        <taxon>Pseudomonadati</taxon>
        <taxon>Pseudomonadota</taxon>
        <taxon>Gammaproteobacteria</taxon>
        <taxon>Moraxellales</taxon>
        <taxon>Moraxellaceae</taxon>
        <taxon>Acinetobacter</taxon>
    </lineage>
</organism>
<accession>A0A2S2FCG1</accession>
<dbReference type="OrthoDB" id="6698127at2"/>
<protein>
    <submittedName>
        <fullName evidence="1">Uncharacterized protein</fullName>
    </submittedName>
</protein>
<dbReference type="RefSeq" id="WP_065992004.1">
    <property type="nucleotide sequence ID" value="NZ_CP029397.2"/>
</dbReference>
<dbReference type="KEGG" id="adv:DJ533_08375"/>
<sequence>MAFQLIEINTTEQNVTCPYCHQAVLDWTQEQYIQPCEHTLFIAMDLGFEFISDAFEQSMPRSVDEIHANDEQGIHIFNEISQATFTEYQMYKMDLGVEGLYRYIGFSPNEVI</sequence>
<gene>
    <name evidence="1" type="ORF">DJ533_08375</name>
</gene>
<evidence type="ECO:0000313" key="1">
    <source>
        <dbReference type="EMBL" id="AWL28580.1"/>
    </source>
</evidence>
<reference evidence="1" key="1">
    <citation type="submission" date="2019-08" db="EMBL/GenBank/DDBJ databases">
        <title>The complete genome of Acinetobacter defluvii strain WCHAD010030.</title>
        <authorList>
            <person name="Hu Y."/>
            <person name="Qin J."/>
            <person name="Feng Y."/>
            <person name="Zong Z."/>
        </authorList>
    </citation>
    <scope>NUCLEOTIDE SEQUENCE</scope>
    <source>
        <strain evidence="1">WCHA30</strain>
    </source>
</reference>
<dbReference type="Proteomes" id="UP000245977">
    <property type="component" value="Chromosome"/>
</dbReference>
<proteinExistence type="predicted"/>
<dbReference type="STRING" id="1871111.GCA_001704615_00111"/>
<evidence type="ECO:0000313" key="2">
    <source>
        <dbReference type="Proteomes" id="UP000245977"/>
    </source>
</evidence>
<name>A0A2S2FCG1_9GAMM</name>
<dbReference type="AlphaFoldDB" id="A0A2S2FCG1"/>
<dbReference type="EMBL" id="CP029397">
    <property type="protein sequence ID" value="AWL28580.1"/>
    <property type="molecule type" value="Genomic_DNA"/>
</dbReference>